<dbReference type="FunFam" id="3.40.50.720:FF:000353">
    <property type="entry name" value="WW domain-containing oxidoreductase"/>
    <property type="match status" value="1"/>
</dbReference>
<dbReference type="PRINTS" id="PR00080">
    <property type="entry name" value="SDRFAMILY"/>
</dbReference>
<dbReference type="PANTHER" id="PTHR43157:SF71">
    <property type="entry name" value="RETINOL DEHYDROGENASE 13"/>
    <property type="match status" value="1"/>
</dbReference>
<accession>A0A914BIM7</accession>
<dbReference type="AlphaFoldDB" id="A0A914BIM7"/>
<reference evidence="4" key="1">
    <citation type="submission" date="2022-11" db="UniProtKB">
        <authorList>
            <consortium name="EnsemblMetazoa"/>
        </authorList>
    </citation>
    <scope>IDENTIFICATION</scope>
</reference>
<dbReference type="SUPFAM" id="SSF51735">
    <property type="entry name" value="NAD(P)-binding Rossmann-fold domains"/>
    <property type="match status" value="1"/>
</dbReference>
<evidence type="ECO:0000256" key="3">
    <source>
        <dbReference type="SAM" id="MobiDB-lite"/>
    </source>
</evidence>
<dbReference type="OrthoDB" id="191139at2759"/>
<evidence type="ECO:0000313" key="5">
    <source>
        <dbReference type="Proteomes" id="UP000887568"/>
    </source>
</evidence>
<dbReference type="NCBIfam" id="NF004846">
    <property type="entry name" value="PRK06197.1"/>
    <property type="match status" value="1"/>
</dbReference>
<organism evidence="4 5">
    <name type="scientific">Patiria miniata</name>
    <name type="common">Bat star</name>
    <name type="synonym">Asterina miniata</name>
    <dbReference type="NCBI Taxonomy" id="46514"/>
    <lineage>
        <taxon>Eukaryota</taxon>
        <taxon>Metazoa</taxon>
        <taxon>Echinodermata</taxon>
        <taxon>Eleutherozoa</taxon>
        <taxon>Asterozoa</taxon>
        <taxon>Asteroidea</taxon>
        <taxon>Valvatacea</taxon>
        <taxon>Valvatida</taxon>
        <taxon>Asterinidae</taxon>
        <taxon>Patiria</taxon>
    </lineage>
</organism>
<evidence type="ECO:0000256" key="1">
    <source>
        <dbReference type="ARBA" id="ARBA00023002"/>
    </source>
</evidence>
<dbReference type="GeneID" id="119743380"/>
<dbReference type="InterPro" id="IPR002347">
    <property type="entry name" value="SDR_fam"/>
</dbReference>
<keyword evidence="1" id="KW-0560">Oxidoreductase</keyword>
<keyword evidence="5" id="KW-1185">Reference proteome</keyword>
<comment type="similarity">
    <text evidence="2">Belongs to the short-chain dehydrogenases/reductases (SDR) family.</text>
</comment>
<proteinExistence type="inferred from homology"/>
<evidence type="ECO:0000313" key="4">
    <source>
        <dbReference type="EnsemblMetazoa" id="XP_038075696.1"/>
    </source>
</evidence>
<feature type="region of interest" description="Disordered" evidence="3">
    <location>
        <begin position="334"/>
        <end position="359"/>
    </location>
</feature>
<dbReference type="RefSeq" id="XP_038075696.1">
    <property type="nucleotide sequence ID" value="XM_038219768.1"/>
</dbReference>
<dbReference type="Pfam" id="PF00106">
    <property type="entry name" value="adh_short"/>
    <property type="match status" value="1"/>
</dbReference>
<dbReference type="Gene3D" id="3.40.50.720">
    <property type="entry name" value="NAD(P)-binding Rossmann-like Domain"/>
    <property type="match status" value="1"/>
</dbReference>
<dbReference type="GO" id="GO:0016491">
    <property type="term" value="F:oxidoreductase activity"/>
    <property type="evidence" value="ECO:0007669"/>
    <property type="project" value="UniProtKB-KW"/>
</dbReference>
<dbReference type="PANTHER" id="PTHR43157">
    <property type="entry name" value="PHOSPHATIDYLINOSITOL-GLYCAN BIOSYNTHESIS CLASS F PROTEIN-RELATED"/>
    <property type="match status" value="1"/>
</dbReference>
<evidence type="ECO:0000256" key="2">
    <source>
        <dbReference type="RuleBase" id="RU000363"/>
    </source>
</evidence>
<sequence>MASKVVSSITRIFSPRLTIRLSIFGTLVGGTVLLRDYFGGAVCKSENCIDGKTVIITGANSGIGKETAKDLARRGGHIILACRNEDKAEKAKKEIIEETGNKDVVVRKLDLASLQSIRQFAKQINKEEPHVDVLINNAGIMRCPFWKTEDGFEMQFGVNHLGHFYLTNLLLDKMRSSSPSRIITVASLAHTTGDMDFDNLNSESGYKTADAYSDSKLANVLFTHELSKRLKGTGVTANSLHPGVVKTQIGRHTGMHRSGFSSFILSPIFWMFVKTPKQGAQTNIYCAVASEVEGVTGKYFSDCAEVDCHARGRDDAVAERLWLESARLVGLDQDGVLQESQSPEATDQTRTEKSQQSQS</sequence>
<protein>
    <recommendedName>
        <fullName evidence="6">Retinol dehydrogenase 13</fullName>
    </recommendedName>
</protein>
<dbReference type="Proteomes" id="UP000887568">
    <property type="component" value="Unplaced"/>
</dbReference>
<dbReference type="InterPro" id="IPR036291">
    <property type="entry name" value="NAD(P)-bd_dom_sf"/>
</dbReference>
<dbReference type="CTD" id="112724"/>
<dbReference type="EnsemblMetazoa" id="XM_038219768.1">
    <property type="protein sequence ID" value="XP_038075696.1"/>
    <property type="gene ID" value="LOC119743380"/>
</dbReference>
<name>A0A914BIM7_PATMI</name>
<dbReference type="PRINTS" id="PR00081">
    <property type="entry name" value="GDHRDH"/>
</dbReference>
<dbReference type="OMA" id="AFNSRIV"/>
<evidence type="ECO:0008006" key="6">
    <source>
        <dbReference type="Google" id="ProtNLM"/>
    </source>
</evidence>